<comment type="caution">
    <text evidence="3">The sequence shown here is derived from an EMBL/GenBank/DDBJ whole genome shotgun (WGS) entry which is preliminary data.</text>
</comment>
<dbReference type="InterPro" id="IPR023696">
    <property type="entry name" value="Ureohydrolase_dom_sf"/>
</dbReference>
<organism evidence="3 4">
    <name type="scientific">Candidatus Roizmanbacteria bacterium RIFCSPLOWO2_01_FULL_37_16</name>
    <dbReference type="NCBI Taxonomy" id="1802058"/>
    <lineage>
        <taxon>Bacteria</taxon>
        <taxon>Candidatus Roizmaniibacteriota</taxon>
    </lineage>
</organism>
<dbReference type="GO" id="GO:0040029">
    <property type="term" value="P:epigenetic regulation of gene expression"/>
    <property type="evidence" value="ECO:0007669"/>
    <property type="project" value="TreeGrafter"/>
</dbReference>
<dbReference type="Proteomes" id="UP000178040">
    <property type="component" value="Unassembled WGS sequence"/>
</dbReference>
<evidence type="ECO:0000256" key="1">
    <source>
        <dbReference type="ARBA" id="ARBA00005947"/>
    </source>
</evidence>
<dbReference type="AlphaFoldDB" id="A0A1F7IK20"/>
<dbReference type="Pfam" id="PF00850">
    <property type="entry name" value="Hist_deacetyl"/>
    <property type="match status" value="1"/>
</dbReference>
<name>A0A1F7IK20_9BACT</name>
<dbReference type="PANTHER" id="PTHR10625:SF10">
    <property type="entry name" value="HISTONE DEACETYLASE HDAC1"/>
    <property type="match status" value="1"/>
</dbReference>
<dbReference type="InterPro" id="IPR000286">
    <property type="entry name" value="HDACs"/>
</dbReference>
<dbReference type="GO" id="GO:0004407">
    <property type="term" value="F:histone deacetylase activity"/>
    <property type="evidence" value="ECO:0007669"/>
    <property type="project" value="TreeGrafter"/>
</dbReference>
<dbReference type="PRINTS" id="PR01270">
    <property type="entry name" value="HDASUPER"/>
</dbReference>
<evidence type="ECO:0000313" key="4">
    <source>
        <dbReference type="Proteomes" id="UP000178040"/>
    </source>
</evidence>
<protein>
    <recommendedName>
        <fullName evidence="2">Histone deacetylase domain-containing protein</fullName>
    </recommendedName>
</protein>
<dbReference type="EMBL" id="MGAI01000040">
    <property type="protein sequence ID" value="OGK43706.1"/>
    <property type="molecule type" value="Genomic_DNA"/>
</dbReference>
<sequence length="289" mass="32601">MAKKVKIIYSPKCLEYYSPEHPESPDRVRNSYEFLKKRGYEFVELSPCTKEDALLVHSKEHFGRVKSGNFYDADTPSLPNIFEYVVVSVEAAIKAARLCSKNVFTFSLMRPPGHHAGKDSIEGFCYFNNLAIAVEKVMREKKFSRAAIVDIDCHHGNGTQDIFYGRKNVLYVSLHQIGIYPGSGYESSLNCINYPLLSGTGEEEYLEKFNSALEKIKVFNPELIAVSAGFDTYKKDPLCSLKLEVGSYRIIGKKLKQINLPLFAVLEGGYSEDLPQCIYSFLEGLKGKQ</sequence>
<feature type="domain" description="Histone deacetylase" evidence="2">
    <location>
        <begin position="21"/>
        <end position="280"/>
    </location>
</feature>
<evidence type="ECO:0000259" key="2">
    <source>
        <dbReference type="Pfam" id="PF00850"/>
    </source>
</evidence>
<gene>
    <name evidence="3" type="ORF">A3B40_04960</name>
</gene>
<proteinExistence type="inferred from homology"/>
<dbReference type="InterPro" id="IPR023801">
    <property type="entry name" value="His_deacetylse_dom"/>
</dbReference>
<comment type="similarity">
    <text evidence="1">Belongs to the histone deacetylase family.</text>
</comment>
<dbReference type="Gene3D" id="3.40.800.20">
    <property type="entry name" value="Histone deacetylase domain"/>
    <property type="match status" value="1"/>
</dbReference>
<accession>A0A1F7IK20</accession>
<dbReference type="SUPFAM" id="SSF52768">
    <property type="entry name" value="Arginase/deacetylase"/>
    <property type="match status" value="1"/>
</dbReference>
<evidence type="ECO:0000313" key="3">
    <source>
        <dbReference type="EMBL" id="OGK43706.1"/>
    </source>
</evidence>
<dbReference type="PANTHER" id="PTHR10625">
    <property type="entry name" value="HISTONE DEACETYLASE HDAC1-RELATED"/>
    <property type="match status" value="1"/>
</dbReference>
<dbReference type="InterPro" id="IPR037138">
    <property type="entry name" value="His_deacetylse_dom_sf"/>
</dbReference>
<reference evidence="3 4" key="1">
    <citation type="journal article" date="2016" name="Nat. Commun.">
        <title>Thousands of microbial genomes shed light on interconnected biogeochemical processes in an aquifer system.</title>
        <authorList>
            <person name="Anantharaman K."/>
            <person name="Brown C.T."/>
            <person name="Hug L.A."/>
            <person name="Sharon I."/>
            <person name="Castelle C.J."/>
            <person name="Probst A.J."/>
            <person name="Thomas B.C."/>
            <person name="Singh A."/>
            <person name="Wilkins M.J."/>
            <person name="Karaoz U."/>
            <person name="Brodie E.L."/>
            <person name="Williams K.H."/>
            <person name="Hubbard S.S."/>
            <person name="Banfield J.F."/>
        </authorList>
    </citation>
    <scope>NUCLEOTIDE SEQUENCE [LARGE SCALE GENOMIC DNA]</scope>
</reference>